<dbReference type="GO" id="GO:0033499">
    <property type="term" value="P:galactose catabolic process via UDP-galactose, Leloir pathway"/>
    <property type="evidence" value="ECO:0007669"/>
    <property type="project" value="TreeGrafter"/>
</dbReference>
<dbReference type="EMBL" id="FOXU01000004">
    <property type="protein sequence ID" value="SFQ51662.1"/>
    <property type="molecule type" value="Genomic_DNA"/>
</dbReference>
<evidence type="ECO:0000313" key="14">
    <source>
        <dbReference type="Proteomes" id="UP000198734"/>
    </source>
</evidence>
<dbReference type="AlphaFoldDB" id="A0A1I5Z5B3"/>
<comment type="similarity">
    <text evidence="4 11">Belongs to the NAD(P)-dependent epimerase/dehydratase family.</text>
</comment>
<evidence type="ECO:0000256" key="6">
    <source>
        <dbReference type="ARBA" id="ARBA00018569"/>
    </source>
</evidence>
<evidence type="ECO:0000256" key="9">
    <source>
        <dbReference type="ARBA" id="ARBA00023235"/>
    </source>
</evidence>
<dbReference type="UniPathway" id="UPA00214"/>
<dbReference type="STRING" id="126156.SAMN05421670_2411"/>
<dbReference type="Proteomes" id="UP000198734">
    <property type="component" value="Unassembled WGS sequence"/>
</dbReference>
<proteinExistence type="inferred from homology"/>
<dbReference type="NCBIfam" id="TIGR01179">
    <property type="entry name" value="galE"/>
    <property type="match status" value="1"/>
</dbReference>
<evidence type="ECO:0000256" key="8">
    <source>
        <dbReference type="ARBA" id="ARBA00023144"/>
    </source>
</evidence>
<evidence type="ECO:0000256" key="4">
    <source>
        <dbReference type="ARBA" id="ARBA00007637"/>
    </source>
</evidence>
<dbReference type="PANTHER" id="PTHR43725:SF53">
    <property type="entry name" value="UDP-ARABINOSE 4-EPIMERASE 1"/>
    <property type="match status" value="1"/>
</dbReference>
<dbReference type="EC" id="5.1.3.2" evidence="5 11"/>
<evidence type="ECO:0000256" key="11">
    <source>
        <dbReference type="RuleBase" id="RU366046"/>
    </source>
</evidence>
<dbReference type="SUPFAM" id="SSF51735">
    <property type="entry name" value="NAD(P)-binding Rossmann-fold domains"/>
    <property type="match status" value="1"/>
</dbReference>
<sequence>MSVLITGGAGYIGSHTVKYFLDQNEDIVVIDNLQSGYMDAVDLEYFYKIDLRNKKALDKIFKTHNFEAIIHFAANSLVGESMTKPYEYYDNNLYGMMCLLDVMKENNVNKIVFSSTAATYGEPKNIPILEENETNPTNPYGETKLAMEKMMKWFGQAYGIKYVSLRYFNAAGAHESGNIGEDHDPETHLIPLILQVPLGQREKIYIYGDDYKTKDGTCIRDYIHVMDLSSAHFLALEYLRKDSPSEIFNLGYGNGYSVKEVIDVARKVTNHKIPVEVKERRAGDPAVLIASSDNAKRILGWEPQFDSLEKIITDAWRWHMKNPEGYLNKE</sequence>
<comment type="cofactor">
    <cofactor evidence="2 11">
        <name>NAD(+)</name>
        <dbReference type="ChEBI" id="CHEBI:57540"/>
    </cofactor>
</comment>
<dbReference type="InterPro" id="IPR005886">
    <property type="entry name" value="UDP_G4E"/>
</dbReference>
<evidence type="ECO:0000256" key="1">
    <source>
        <dbReference type="ARBA" id="ARBA00000083"/>
    </source>
</evidence>
<dbReference type="Pfam" id="PF01370">
    <property type="entry name" value="Epimerase"/>
    <property type="match status" value="1"/>
</dbReference>
<evidence type="ECO:0000256" key="3">
    <source>
        <dbReference type="ARBA" id="ARBA00004947"/>
    </source>
</evidence>
<dbReference type="Gene3D" id="3.40.50.720">
    <property type="entry name" value="NAD(P)-binding Rossmann-like Domain"/>
    <property type="match status" value="1"/>
</dbReference>
<organism evidence="13 14">
    <name type="scientific">Psychrobacillus psychrotolerans</name>
    <dbReference type="NCBI Taxonomy" id="126156"/>
    <lineage>
        <taxon>Bacteria</taxon>
        <taxon>Bacillati</taxon>
        <taxon>Bacillota</taxon>
        <taxon>Bacilli</taxon>
        <taxon>Bacillales</taxon>
        <taxon>Bacillaceae</taxon>
        <taxon>Psychrobacillus</taxon>
    </lineage>
</organism>
<dbReference type="GO" id="GO:0003978">
    <property type="term" value="F:UDP-glucose 4-epimerase activity"/>
    <property type="evidence" value="ECO:0007669"/>
    <property type="project" value="UniProtKB-UniRule"/>
</dbReference>
<keyword evidence="7 11" id="KW-0520">NAD</keyword>
<evidence type="ECO:0000256" key="10">
    <source>
        <dbReference type="ARBA" id="ARBA00023277"/>
    </source>
</evidence>
<dbReference type="CDD" id="cd05247">
    <property type="entry name" value="UDP_G4E_1_SDR_e"/>
    <property type="match status" value="1"/>
</dbReference>
<dbReference type="InterPro" id="IPR001509">
    <property type="entry name" value="Epimerase_deHydtase"/>
</dbReference>
<keyword evidence="9 11" id="KW-0413">Isomerase</keyword>
<protein>
    <recommendedName>
        <fullName evidence="6 11">UDP-glucose 4-epimerase</fullName>
        <ecNumber evidence="5 11">5.1.3.2</ecNumber>
    </recommendedName>
</protein>
<dbReference type="OrthoDB" id="9801785at2"/>
<evidence type="ECO:0000256" key="7">
    <source>
        <dbReference type="ARBA" id="ARBA00023027"/>
    </source>
</evidence>
<evidence type="ECO:0000313" key="13">
    <source>
        <dbReference type="EMBL" id="SFQ51662.1"/>
    </source>
</evidence>
<keyword evidence="14" id="KW-1185">Reference proteome</keyword>
<evidence type="ECO:0000259" key="12">
    <source>
        <dbReference type="Pfam" id="PF01370"/>
    </source>
</evidence>
<reference evidence="14" key="1">
    <citation type="submission" date="2016-10" db="EMBL/GenBank/DDBJ databases">
        <authorList>
            <person name="Varghese N."/>
            <person name="Submissions S."/>
        </authorList>
    </citation>
    <scope>NUCLEOTIDE SEQUENCE [LARGE SCALE GENOMIC DNA]</scope>
    <source>
        <strain evidence="14">DSM 11706</strain>
    </source>
</reference>
<evidence type="ECO:0000256" key="2">
    <source>
        <dbReference type="ARBA" id="ARBA00001911"/>
    </source>
</evidence>
<comment type="pathway">
    <text evidence="3 11">Carbohydrate metabolism; galactose metabolism.</text>
</comment>
<name>A0A1I5Z5B3_9BACI</name>
<accession>A0A1I5Z5B3</accession>
<evidence type="ECO:0000256" key="5">
    <source>
        <dbReference type="ARBA" id="ARBA00013189"/>
    </source>
</evidence>
<dbReference type="PANTHER" id="PTHR43725">
    <property type="entry name" value="UDP-GLUCOSE 4-EPIMERASE"/>
    <property type="match status" value="1"/>
</dbReference>
<feature type="domain" description="NAD-dependent epimerase/dehydratase" evidence="12">
    <location>
        <begin position="3"/>
        <end position="251"/>
    </location>
</feature>
<comment type="catalytic activity">
    <reaction evidence="1 11">
        <text>UDP-alpha-D-glucose = UDP-alpha-D-galactose</text>
        <dbReference type="Rhea" id="RHEA:22168"/>
        <dbReference type="ChEBI" id="CHEBI:58885"/>
        <dbReference type="ChEBI" id="CHEBI:66914"/>
        <dbReference type="EC" id="5.1.3.2"/>
    </reaction>
</comment>
<keyword evidence="10 11" id="KW-0119">Carbohydrate metabolism</keyword>
<keyword evidence="8" id="KW-0299">Galactose metabolism</keyword>
<comment type="subunit">
    <text evidence="11">Homodimer.</text>
</comment>
<dbReference type="RefSeq" id="WP_093537146.1">
    <property type="nucleotide sequence ID" value="NZ_FOXU01000004.1"/>
</dbReference>
<dbReference type="Gene3D" id="3.90.25.10">
    <property type="entry name" value="UDP-galactose 4-epimerase, domain 1"/>
    <property type="match status" value="1"/>
</dbReference>
<gene>
    <name evidence="13" type="ORF">SAMN05421670_2411</name>
</gene>
<dbReference type="InterPro" id="IPR036291">
    <property type="entry name" value="NAD(P)-bd_dom_sf"/>
</dbReference>